<sequence>MQTSNSLRTIVVRAGTAVILTIAATLLMAGSLSARTLFCNNNSDYFSKRCTVHPYAVTRVEAGNLVKGHLIGCQFKSYTCINGLCQDNYGPFQINYSISMDDHQGFCALLCRDPICTDPQGWR</sequence>
<dbReference type="OrthoDB" id="5518676at2"/>
<accession>A0A1G6D810</accession>
<dbReference type="Proteomes" id="UP000198771">
    <property type="component" value="Unassembled WGS sequence"/>
</dbReference>
<dbReference type="AlphaFoldDB" id="A0A1G6D810"/>
<dbReference type="RefSeq" id="WP_092120854.1">
    <property type="nucleotide sequence ID" value="NZ_FMXO01000010.1"/>
</dbReference>
<organism evidence="1 2">
    <name type="scientific">Desulfonatronum thiosulfatophilum</name>
    <dbReference type="NCBI Taxonomy" id="617002"/>
    <lineage>
        <taxon>Bacteria</taxon>
        <taxon>Pseudomonadati</taxon>
        <taxon>Thermodesulfobacteriota</taxon>
        <taxon>Desulfovibrionia</taxon>
        <taxon>Desulfovibrionales</taxon>
        <taxon>Desulfonatronaceae</taxon>
        <taxon>Desulfonatronum</taxon>
    </lineage>
</organism>
<dbReference type="EMBL" id="FMXO01000010">
    <property type="protein sequence ID" value="SDB41306.1"/>
    <property type="molecule type" value="Genomic_DNA"/>
</dbReference>
<gene>
    <name evidence="1" type="ORF">SAMN05660653_01996</name>
</gene>
<evidence type="ECO:0000313" key="1">
    <source>
        <dbReference type="EMBL" id="SDB41306.1"/>
    </source>
</evidence>
<name>A0A1G6D810_9BACT</name>
<proteinExistence type="predicted"/>
<protein>
    <submittedName>
        <fullName evidence="1">Uncharacterized protein</fullName>
    </submittedName>
</protein>
<keyword evidence="2" id="KW-1185">Reference proteome</keyword>
<evidence type="ECO:0000313" key="2">
    <source>
        <dbReference type="Proteomes" id="UP000198771"/>
    </source>
</evidence>
<reference evidence="1 2" key="1">
    <citation type="submission" date="2016-10" db="EMBL/GenBank/DDBJ databases">
        <authorList>
            <person name="de Groot N.N."/>
        </authorList>
    </citation>
    <scope>NUCLEOTIDE SEQUENCE [LARGE SCALE GENOMIC DNA]</scope>
    <source>
        <strain evidence="1 2">ASO4-2</strain>
    </source>
</reference>